<dbReference type="PANTHER" id="PTHR11886">
    <property type="entry name" value="DYNEIN LIGHT CHAIN"/>
    <property type="match status" value="1"/>
</dbReference>
<keyword evidence="1" id="KW-0493">Microtubule</keyword>
<dbReference type="CDD" id="cd21450">
    <property type="entry name" value="DLC-like_DYNLL1-like"/>
    <property type="match status" value="1"/>
</dbReference>
<keyword evidence="1" id="KW-0243">Dynein</keyword>
<dbReference type="WBParaSite" id="EEL_0000817101-mRNA-1">
    <property type="protein sequence ID" value="EEL_0000817101-mRNA-1"/>
    <property type="gene ID" value="EEL_0000817101"/>
</dbReference>
<accession>A0A0R3S0L6</accession>
<proteinExistence type="inferred from homology"/>
<dbReference type="Gene3D" id="3.30.740.10">
    <property type="entry name" value="Protein Inhibitor Of Neuronal Nitric Oxide Synthase"/>
    <property type="match status" value="1"/>
</dbReference>
<name>A0A0R3S0L6_9BILA</name>
<keyword evidence="1" id="KW-0505">Motor protein</keyword>
<dbReference type="GO" id="GO:0007017">
    <property type="term" value="P:microtubule-based process"/>
    <property type="evidence" value="ECO:0007669"/>
    <property type="project" value="InterPro"/>
</dbReference>
<keyword evidence="1" id="KW-0963">Cytoplasm</keyword>
<evidence type="ECO:0000256" key="1">
    <source>
        <dbReference type="RuleBase" id="RU365010"/>
    </source>
</evidence>
<reference evidence="3" key="1">
    <citation type="submission" date="2017-02" db="UniProtKB">
        <authorList>
            <consortium name="WormBaseParasite"/>
        </authorList>
    </citation>
    <scope>IDENTIFICATION</scope>
</reference>
<dbReference type="Proteomes" id="UP000050640">
    <property type="component" value="Unplaced"/>
</dbReference>
<comment type="similarity">
    <text evidence="1">Belongs to the dynein light chain family.</text>
</comment>
<organism evidence="2 3">
    <name type="scientific">Elaeophora elaphi</name>
    <dbReference type="NCBI Taxonomy" id="1147741"/>
    <lineage>
        <taxon>Eukaryota</taxon>
        <taxon>Metazoa</taxon>
        <taxon>Ecdysozoa</taxon>
        <taxon>Nematoda</taxon>
        <taxon>Chromadorea</taxon>
        <taxon>Rhabditida</taxon>
        <taxon>Spirurina</taxon>
        <taxon>Spiruromorpha</taxon>
        <taxon>Filarioidea</taxon>
        <taxon>Onchocercidae</taxon>
        <taxon>Elaeophora</taxon>
    </lineage>
</organism>
<dbReference type="GO" id="GO:0045505">
    <property type="term" value="F:dynein intermediate chain binding"/>
    <property type="evidence" value="ECO:0007669"/>
    <property type="project" value="TreeGrafter"/>
</dbReference>
<dbReference type="InterPro" id="IPR037177">
    <property type="entry name" value="DLC_sf"/>
</dbReference>
<evidence type="ECO:0000313" key="3">
    <source>
        <dbReference type="WBParaSite" id="EEL_0000817101-mRNA-1"/>
    </source>
</evidence>
<comment type="subcellular location">
    <subcellularLocation>
        <location evidence="1">Cytoplasm</location>
        <location evidence="1">Cytoskeleton</location>
    </subcellularLocation>
</comment>
<dbReference type="STRING" id="1147741.A0A0R3S0L6"/>
<keyword evidence="2" id="KW-1185">Reference proteome</keyword>
<dbReference type="SMART" id="SM01375">
    <property type="entry name" value="Dynein_light"/>
    <property type="match status" value="1"/>
</dbReference>
<dbReference type="InterPro" id="IPR001372">
    <property type="entry name" value="Dynein_light_chain_typ-1/2"/>
</dbReference>
<dbReference type="SUPFAM" id="SSF54648">
    <property type="entry name" value="DLC"/>
    <property type="match status" value="1"/>
</dbReference>
<sequence length="91" mass="10714">MIRNHMEVIETDMKADLVQLSVAIAAQAQKYFITDQDKARYIREECEGLFGPTWHCIVGESFIASFSYELEHFILLKYKKLFFMIFKCGYC</sequence>
<evidence type="ECO:0000313" key="2">
    <source>
        <dbReference type="Proteomes" id="UP000050640"/>
    </source>
</evidence>
<dbReference type="AlphaFoldDB" id="A0A0R3S0L6"/>
<keyword evidence="1" id="KW-0206">Cytoskeleton</keyword>
<protein>
    <recommendedName>
        <fullName evidence="1">Dynein light chain</fullName>
    </recommendedName>
</protein>
<dbReference type="PANTHER" id="PTHR11886:SF55">
    <property type="entry name" value="DYNEIN LIGHT CHAIN 2, CYTOPLASMIC-RELATED"/>
    <property type="match status" value="1"/>
</dbReference>
<dbReference type="GO" id="GO:0005868">
    <property type="term" value="C:cytoplasmic dynein complex"/>
    <property type="evidence" value="ECO:0007669"/>
    <property type="project" value="TreeGrafter"/>
</dbReference>
<dbReference type="GO" id="GO:0005874">
    <property type="term" value="C:microtubule"/>
    <property type="evidence" value="ECO:0007669"/>
    <property type="project" value="UniProtKB-KW"/>
</dbReference>
<dbReference type="Pfam" id="PF01221">
    <property type="entry name" value="Dynein_light"/>
    <property type="match status" value="1"/>
</dbReference>